<dbReference type="Pfam" id="PF14496">
    <property type="entry name" value="NEL"/>
    <property type="match status" value="1"/>
</dbReference>
<dbReference type="GO" id="GO:0016567">
    <property type="term" value="P:protein ubiquitination"/>
    <property type="evidence" value="ECO:0007669"/>
    <property type="project" value="InterPro"/>
</dbReference>
<dbReference type="EMBL" id="CP063233">
    <property type="protein sequence ID" value="QOU06428.1"/>
    <property type="molecule type" value="Genomic_DNA"/>
</dbReference>
<dbReference type="GO" id="GO:0005737">
    <property type="term" value="C:cytoplasm"/>
    <property type="evidence" value="ECO:0007669"/>
    <property type="project" value="TreeGrafter"/>
</dbReference>
<dbReference type="InterPro" id="IPR032675">
    <property type="entry name" value="LRR_dom_sf"/>
</dbReference>
<accession>A0A7M2JDA4</accession>
<dbReference type="RefSeq" id="WP_193690224.1">
    <property type="nucleotide sequence ID" value="NZ_CP063233.1"/>
</dbReference>
<keyword evidence="6" id="KW-1035">Host cytoplasm</keyword>
<sequence>MSTYQLLNGLSGNLQSSASWSRQQALEQIQHNVIQALSSLNAQERTRYLTLQREALDAHKALEDAQQAHTQDFKAEGLAQLREKLGGRDPEQYTLFTRYKEKREQPFPWDPPDEAISLREELTRRTTRRRRAQYDFHYIDHLKQLSLWEAACLNFGFTHAIPGDSGFSVVEASYVVGPDNDRSLNAATFIKVARELDLGGQLRDKTKIAMAADGPLRPLFAACAKASLRFEAIEAYRNRATTGVTLEHFNRLDAAISGDGPPLPFDTLSLSSGVTPIIAVPFVPWETSIPTPLFLIRVASLGVLSYFPFRPGGALRYHEDAQAAERAFREQLHQSHEHKDLSWFARQLPLVGMSVFKSLIDKQEPLTRFNWLGGSLYNAFHRAFPKKTLDNIRFSTDIKPSREVSLVQAYTYRQVQRFQADLDTLAETRAEKDWQALKDAVAAIAAEVLQLLLTPLPGGVTGMNRVMQLAVMGSLTYSVAQGVNELAKGEASGFASALADVADLAISGKLISTAGRVHRQRMLQYLEKLGHPQKITRPDGTHGLWKPDAQPYAHDNQRLVDGTTPNALGIYTFNARHYAKLCQGEMDVLVEVRFDPLSKRYVLIKATDGYTPAIVFDPATQAWTFDLQNAHTLSNLELVQRMLPNGASPPTPQDLEHMLRSTATTRTTLDNVWRAEAAPLNLIEGVRRLQVDRVIQHVIEQFPLPGQLPAHADSAVFCLLTQLSGWPADTLLNIHDPQGTLIETYGKTGQPPSRPHTINLKRRDDGSYTGLSPQSIGPEGNEHLLELIIRQQPGGSSLGKEGQPGASEAQRISTVRQQVAALARTERLTLFSALFNYWGYEKAELSVAPGARRFLPIKVSRSLAPLTPLLKKLRDLNPPLTAANLDLILGQHPLTARQQEAFLAGGTLPTAFVDVIDHHRTALRIDAIIDALYHPREFNADTDLWAREIAGSLIRGTLKRPFVITEVALGKPYVPSGPDDRTVNLRFYPNGLYQAYDIANGGEIPVSPAHDSFYLAIASVLQPHERELLGMNSATDAKGLRKTLGDTMSARRNPEGFVSLLNGSLMQYEHDLMLPSHLPPSANGLFTLEGKDYLPLSGRLYQVTFDKTLFKWRLKHPSKLGVDTPLLEHNGQGAWRLASEQPMAWDTHQLFHRLGHPHYAVTQQQANRILALTDTPAHVLREVHHAGHPAPPLLADTSKRFKIEQQIQHFIDALRVDPNSKDANPELQLLIISGLPGWPDSHRLQILGPRNQVRYQYPATQATNVETINVTEQHYKEGRLLNELTRHDALINALLGELPSLADERLFKLVQKVVTFAQDHTNQLFDSLYKESEQYRPHALREQFKTQHAELPNSAIEGILGHATPRELKQLHEHGKTSLRLTEQARLTAHEVRLNRAFEGLYMDSLVNPDSDKITLHLLKAVTGWPADLRIEVRDRHFNGPSIEGAGDAAGTNRKVLVKKGAVYHPYSPQGTALAAPLGSGSNLLPAIVQTLGASERTSLGITDELDLSELQAQIANLAFSQRVEMKSLLGLPHLQPWLQPAMGLDRSFLAYPVFSWLWPFGGQRAPDLVSRVQELYPRFDNTTANALIRGLGLSEPDLLIELDRRQAEFRTMDIELSRWSDTPQAIDDPQVDPLGLNLGQRRYIANQLRRAWRCEEPQQYVEHLMYTSSLQLQLDENDLPPASFLTGTTGFSHIEHLRLSGNRFPANGNAFLAKFSGLRYLHLDCLLTELPTSVTDMTSLTILNLSDNAIVLTPDSATRLAGMVNLKALQLSGNPLGIAPDITRMPQLHTLDLRETGISQWPVGAATHDELSSLNLRDNLITDIPEAVFTHPGAFLRNRNIELRGNPLSDQTRQRIARYNAQMGNSMQGAAADLVAVAPDVTPWLDALDRVQWGTATELWQALASHEGARSDDVFSVLADLTQSLDYRQGGQIKKNLSLRVWRLLNALGDSTELRETVFLNTYAAGTCGDGAILTFSNMELMYRTHQTLARHDKDRIDRELLGLARQVYFLEHLDRLAENHIGRLNQAYADTPRYTPPDPAEIILFYRVRLREEFNLPIATEQMLYTVETYGVREADITAARQTLRALDTPSLLLESYKTRDFWLRYLERRFPEPFMTIKNVTRYQKEQLNREVPDKHSDEYLDRLQALIDLETAERQRLIRQLTEAAVHAMRRP</sequence>
<dbReference type="GO" id="GO:0061630">
    <property type="term" value="F:ubiquitin protein ligase activity"/>
    <property type="evidence" value="ECO:0007669"/>
    <property type="project" value="UniProtKB-EC"/>
</dbReference>
<dbReference type="InterPro" id="IPR050216">
    <property type="entry name" value="LRR_domain-containing"/>
</dbReference>
<protein>
    <recommendedName>
        <fullName evidence="2">RING-type E3 ubiquitin transferase</fullName>
        <ecNumber evidence="2">2.3.2.27</ecNumber>
    </recommendedName>
</protein>
<dbReference type="PROSITE" id="PS52053">
    <property type="entry name" value="NEL"/>
    <property type="match status" value="1"/>
</dbReference>
<comment type="similarity">
    <text evidence="6">Belongs to the LRR-containing bacterial E3 ligase family.</text>
</comment>
<dbReference type="PANTHER" id="PTHR48051">
    <property type="match status" value="1"/>
</dbReference>
<comment type="catalytic activity">
    <reaction evidence="1">
        <text>S-ubiquitinyl-[E2 ubiquitin-conjugating enzyme]-L-cysteine + [acceptor protein]-L-lysine = [E2 ubiquitin-conjugating enzyme]-L-cysteine + N(6)-ubiquitinyl-[acceptor protein]-L-lysine.</text>
        <dbReference type="EC" id="2.3.2.27"/>
    </reaction>
</comment>
<proteinExistence type="inferred from homology"/>
<evidence type="ECO:0000259" key="8">
    <source>
        <dbReference type="PROSITE" id="PS52053"/>
    </source>
</evidence>
<feature type="active site" description="Glycyl thioester intermediate" evidence="6">
    <location>
        <position position="1969"/>
    </location>
</feature>
<keyword evidence="6" id="KW-0808">Transferase</keyword>
<dbReference type="SMART" id="SM00369">
    <property type="entry name" value="LRR_TYP"/>
    <property type="match status" value="3"/>
</dbReference>
<evidence type="ECO:0000256" key="3">
    <source>
        <dbReference type="ARBA" id="ARBA00022614"/>
    </source>
</evidence>
<evidence type="ECO:0000256" key="2">
    <source>
        <dbReference type="ARBA" id="ARBA00012483"/>
    </source>
</evidence>
<dbReference type="Gene3D" id="1.20.58.360">
    <property type="entry name" value="Shigella T3SS effector IpaH defines"/>
    <property type="match status" value="1"/>
</dbReference>
<evidence type="ECO:0000256" key="7">
    <source>
        <dbReference type="SAM" id="MobiDB-lite"/>
    </source>
</evidence>
<evidence type="ECO:0000256" key="4">
    <source>
        <dbReference type="ARBA" id="ARBA00022737"/>
    </source>
</evidence>
<evidence type="ECO:0000313" key="10">
    <source>
        <dbReference type="Proteomes" id="UP000593833"/>
    </source>
</evidence>
<keyword evidence="4" id="KW-0677">Repeat</keyword>
<dbReference type="PROSITE" id="PS51450">
    <property type="entry name" value="LRR"/>
    <property type="match status" value="1"/>
</dbReference>
<dbReference type="InterPro" id="IPR029487">
    <property type="entry name" value="NEL_dom"/>
</dbReference>
<dbReference type="Gene3D" id="3.80.10.10">
    <property type="entry name" value="Ribonuclease Inhibitor"/>
    <property type="match status" value="1"/>
</dbReference>
<organism evidence="9 10">
    <name type="scientific">Pseudomonas fluorescens</name>
    <dbReference type="NCBI Taxonomy" id="294"/>
    <lineage>
        <taxon>Bacteria</taxon>
        <taxon>Pseudomonadati</taxon>
        <taxon>Pseudomonadota</taxon>
        <taxon>Gammaproteobacteria</taxon>
        <taxon>Pseudomonadales</taxon>
        <taxon>Pseudomonadaceae</taxon>
        <taxon>Pseudomonas</taxon>
    </lineage>
</organism>
<dbReference type="SUPFAM" id="SSF52058">
    <property type="entry name" value="L domain-like"/>
    <property type="match status" value="1"/>
</dbReference>
<evidence type="ECO:0000256" key="6">
    <source>
        <dbReference type="PROSITE-ProRule" id="PRU01398"/>
    </source>
</evidence>
<evidence type="ECO:0000256" key="1">
    <source>
        <dbReference type="ARBA" id="ARBA00000900"/>
    </source>
</evidence>
<dbReference type="InterPro" id="IPR001611">
    <property type="entry name" value="Leu-rich_rpt"/>
</dbReference>
<feature type="domain" description="NEL" evidence="8">
    <location>
        <begin position="1877"/>
        <end position="2176"/>
    </location>
</feature>
<keyword evidence="5" id="KW-0843">Virulence</keyword>
<feature type="region of interest" description="Disordered" evidence="7">
    <location>
        <begin position="745"/>
        <end position="767"/>
    </location>
</feature>
<dbReference type="GO" id="GO:0005576">
    <property type="term" value="C:extracellular region"/>
    <property type="evidence" value="ECO:0007669"/>
    <property type="project" value="UniProtKB-UniRule"/>
</dbReference>
<reference evidence="9 10" key="1">
    <citation type="submission" date="2020-10" db="EMBL/GenBank/DDBJ databases">
        <title>Complete genome sequence of a novel Pseudomonas fluorescens strain isolated from the flower of kumarahou (Pomaderris kumeraho).</title>
        <authorList>
            <person name="Summers M.C."/>
            <person name="Nowak V."/>
            <person name="Fairhurst M.J."/>
            <person name="Owen J.G."/>
            <person name="Gerth M.L."/>
            <person name="Patrick W.M."/>
        </authorList>
    </citation>
    <scope>NUCLEOTIDE SEQUENCE [LARGE SCALE GENOMIC DNA]</scope>
    <source>
        <strain evidence="9 10">KF1</strain>
    </source>
</reference>
<dbReference type="PANTHER" id="PTHR48051:SF1">
    <property type="entry name" value="RAS SUPPRESSOR PROTEIN 1"/>
    <property type="match status" value="1"/>
</dbReference>
<dbReference type="Proteomes" id="UP000593833">
    <property type="component" value="Chromosome"/>
</dbReference>
<keyword evidence="6" id="KW-0833">Ubl conjugation pathway</keyword>
<evidence type="ECO:0000256" key="5">
    <source>
        <dbReference type="ARBA" id="ARBA00023026"/>
    </source>
</evidence>
<dbReference type="EC" id="2.3.2.27" evidence="2"/>
<keyword evidence="6" id="KW-0832">Ubl conjugation</keyword>
<keyword evidence="6" id="KW-0964">Secreted</keyword>
<dbReference type="InterPro" id="IPR003591">
    <property type="entry name" value="Leu-rich_rpt_typical-subtyp"/>
</dbReference>
<keyword evidence="3" id="KW-0433">Leucine-rich repeat</keyword>
<name>A0A7M2JDA4_PSEFL</name>
<evidence type="ECO:0000313" key="9">
    <source>
        <dbReference type="EMBL" id="QOU06428.1"/>
    </source>
</evidence>
<comment type="PTM">
    <text evidence="6">Ubiquitinated in the presence of host E1 ubiquitin-activating enzyme, E2 ubiquitin-conjugating enzyme and ubiquitin.</text>
</comment>
<gene>
    <name evidence="9" type="ORF">IM720_06850</name>
</gene>